<dbReference type="SUPFAM" id="SSF56300">
    <property type="entry name" value="Metallo-dependent phosphatases"/>
    <property type="match status" value="1"/>
</dbReference>
<dbReference type="GeneID" id="97241091"/>
<dbReference type="InterPro" id="IPR029052">
    <property type="entry name" value="Metallo-depent_PP-like"/>
</dbReference>
<keyword evidence="2" id="KW-0378">Hydrolase</keyword>
<protein>
    <submittedName>
        <fullName evidence="5">Metallophosphoesterase</fullName>
    </submittedName>
</protein>
<dbReference type="Proteomes" id="UP000075787">
    <property type="component" value="Unassembled WGS sequence"/>
</dbReference>
<accession>A0A162JME2</accession>
<evidence type="ECO:0000256" key="1">
    <source>
        <dbReference type="ARBA" id="ARBA00022722"/>
    </source>
</evidence>
<dbReference type="CDD" id="cd00840">
    <property type="entry name" value="MPP_Mre11_N"/>
    <property type="match status" value="1"/>
</dbReference>
<comment type="caution">
    <text evidence="5">The sequence shown here is derived from an EMBL/GenBank/DDBJ whole genome shotgun (WGS) entry which is preliminary data.</text>
</comment>
<evidence type="ECO:0000313" key="6">
    <source>
        <dbReference type="Proteomes" id="UP000075787"/>
    </source>
</evidence>
<dbReference type="InterPro" id="IPR041796">
    <property type="entry name" value="Mre11_N"/>
</dbReference>
<evidence type="ECO:0000259" key="4">
    <source>
        <dbReference type="Pfam" id="PF00149"/>
    </source>
</evidence>
<sequence>MATLKIIHTADWQLGKPFGRFPQEVRSALAEARLDAIDRLGAAAISSGATHIVVAGDVFDNVEPGDRIVTQMLSRMQRASVTWWLMPGNHDHARAGGLWSRLRGRAPASVRIVDTPEPIEMEQGAWLLPAPLEHRKTVSDPSAAMVDMTTPPGALRIGLAHGSITEFGATGESSNLIPPDRAKSAGLDYLALGDWHGFLTVGDRTAYSGTPEIDRFGRDEPGGCIGVSLRSNETPELQRIETGRYRWMSRRWSMENMEDLDRELAALRSEARLSDVLLSLHLVGVVSLADRVTMTSAVQDCLAHELRHLELDADGLTARPTAEDVAQIDVQGALAGATATLQARATGSGSDAQIAAAALERLYVEAMRFDAEVAR</sequence>
<dbReference type="PANTHER" id="PTHR30337">
    <property type="entry name" value="COMPONENT OF ATP-DEPENDENT DSDNA EXONUCLEASE"/>
    <property type="match status" value="1"/>
</dbReference>
<dbReference type="PIRSF" id="PIRSF033093">
    <property type="entry name" value="UCP_ML1119"/>
    <property type="match status" value="1"/>
</dbReference>
<evidence type="ECO:0000313" key="5">
    <source>
        <dbReference type="EMBL" id="KYO49483.1"/>
    </source>
</evidence>
<gene>
    <name evidence="5" type="ORF">AUP44_16725</name>
</gene>
<dbReference type="Gene3D" id="3.60.21.10">
    <property type="match status" value="1"/>
</dbReference>
<organism evidence="5 6">
    <name type="scientific">Tistrella mobilis</name>
    <dbReference type="NCBI Taxonomy" id="171437"/>
    <lineage>
        <taxon>Bacteria</taxon>
        <taxon>Pseudomonadati</taxon>
        <taxon>Pseudomonadota</taxon>
        <taxon>Alphaproteobacteria</taxon>
        <taxon>Geminicoccales</taxon>
        <taxon>Geminicoccaceae</taxon>
        <taxon>Tistrella</taxon>
    </lineage>
</organism>
<evidence type="ECO:0000256" key="2">
    <source>
        <dbReference type="ARBA" id="ARBA00022801"/>
    </source>
</evidence>
<dbReference type="AlphaFoldDB" id="A0A162JME2"/>
<keyword evidence="3" id="KW-0269">Exonuclease</keyword>
<dbReference type="GO" id="GO:0004527">
    <property type="term" value="F:exonuclease activity"/>
    <property type="evidence" value="ECO:0007669"/>
    <property type="project" value="UniProtKB-KW"/>
</dbReference>
<dbReference type="PANTHER" id="PTHR30337:SF0">
    <property type="entry name" value="NUCLEASE SBCCD SUBUNIT D"/>
    <property type="match status" value="1"/>
</dbReference>
<dbReference type="InterPro" id="IPR050535">
    <property type="entry name" value="DNA_Repair-Maintenance_Comp"/>
</dbReference>
<dbReference type="EMBL" id="LPZR01000226">
    <property type="protein sequence ID" value="KYO49483.1"/>
    <property type="molecule type" value="Genomic_DNA"/>
</dbReference>
<dbReference type="OrthoDB" id="9773856at2"/>
<keyword evidence="1" id="KW-0540">Nuclease</keyword>
<feature type="domain" description="Calcineurin-like phosphoesterase" evidence="4">
    <location>
        <begin position="4"/>
        <end position="98"/>
    </location>
</feature>
<proteinExistence type="predicted"/>
<dbReference type="Pfam" id="PF00149">
    <property type="entry name" value="Metallophos"/>
    <property type="match status" value="1"/>
</dbReference>
<reference evidence="5 6" key="1">
    <citation type="submission" date="2015-12" db="EMBL/GenBank/DDBJ databases">
        <title>Genome sequence of Tistrella mobilis MCCC 1A02139.</title>
        <authorList>
            <person name="Lu L."/>
            <person name="Lai Q."/>
            <person name="Shao Z."/>
            <person name="Qian P."/>
        </authorList>
    </citation>
    <scope>NUCLEOTIDE SEQUENCE [LARGE SCALE GENOMIC DNA]</scope>
    <source>
        <strain evidence="5 6">MCCC 1A02139</strain>
    </source>
</reference>
<evidence type="ECO:0000256" key="3">
    <source>
        <dbReference type="ARBA" id="ARBA00022839"/>
    </source>
</evidence>
<dbReference type="InterPro" id="IPR014577">
    <property type="entry name" value="UCP033093_metalloPase"/>
</dbReference>
<dbReference type="InterPro" id="IPR004843">
    <property type="entry name" value="Calcineurin-like_PHP"/>
</dbReference>
<name>A0A162JME2_9PROT</name>
<dbReference type="RefSeq" id="WP_012092584.1">
    <property type="nucleotide sequence ID" value="NZ_CP121045.1"/>
</dbReference>